<dbReference type="Proteomes" id="UP000186469">
    <property type="component" value="Unassembled WGS sequence"/>
</dbReference>
<dbReference type="AlphaFoldDB" id="A0A1M7RX23"/>
<sequence>MVNLIKKISVLLVTILCFSLFGLNNIKTAEAKSQKAPIISQSMHGINFGTVEEIYCIQDLKKNMPIAWFEGVNQAAFKKLYPKLEVPASTNVFLLKQNNHPKALPGRLLILIDAGAGSFIKDEKGNIHPGQLSKALEYATINPNDIDAVLITHLHFDHIGGLLDKDNNPVFKNATIYINAKEKAYWLDPEVIKNAPEAAKPNFDLVQKVFTAYGDKIKIFEVTDQLIAGFKPIEAYGHTPGHTAFEYNTGKQKLMFWGDAVHGAAIQFPNPSIAFKYDVDPQKAIETRIALMKKAASEKYIVFGAHLPFYGFGRVEPHGKGFIYKNGR</sequence>
<keyword evidence="4" id="KW-0862">Zinc</keyword>
<dbReference type="CDD" id="cd07720">
    <property type="entry name" value="OPHC2-like_MBL-fold"/>
    <property type="match status" value="1"/>
</dbReference>
<gene>
    <name evidence="6" type="ORF">SAMN02745728_00275</name>
</gene>
<protein>
    <submittedName>
        <fullName evidence="6">Glyoxylase, beta-lactamase superfamily II</fullName>
    </submittedName>
</protein>
<dbReference type="InterPro" id="IPR001279">
    <property type="entry name" value="Metallo-B-lactamas"/>
</dbReference>
<evidence type="ECO:0000256" key="4">
    <source>
        <dbReference type="ARBA" id="ARBA00022833"/>
    </source>
</evidence>
<evidence type="ECO:0000259" key="5">
    <source>
        <dbReference type="SMART" id="SM00849"/>
    </source>
</evidence>
<organism evidence="6 7">
    <name type="scientific">Desulfovibrio litoralis DSM 11393</name>
    <dbReference type="NCBI Taxonomy" id="1121455"/>
    <lineage>
        <taxon>Bacteria</taxon>
        <taxon>Pseudomonadati</taxon>
        <taxon>Thermodesulfobacteriota</taxon>
        <taxon>Desulfovibrionia</taxon>
        <taxon>Desulfovibrionales</taxon>
        <taxon>Desulfovibrionaceae</taxon>
        <taxon>Desulfovibrio</taxon>
    </lineage>
</organism>
<dbReference type="Gene3D" id="3.60.15.10">
    <property type="entry name" value="Ribonuclease Z/Hydroxyacylglutathione hydrolase-like"/>
    <property type="match status" value="1"/>
</dbReference>
<dbReference type="InterPro" id="IPR036866">
    <property type="entry name" value="RibonucZ/Hydroxyglut_hydro"/>
</dbReference>
<feature type="domain" description="Metallo-beta-lactamase" evidence="5">
    <location>
        <begin position="89"/>
        <end position="306"/>
    </location>
</feature>
<keyword evidence="3" id="KW-0378">Hydrolase</keyword>
<evidence type="ECO:0000313" key="6">
    <source>
        <dbReference type="EMBL" id="SHN50688.1"/>
    </source>
</evidence>
<dbReference type="Pfam" id="PF00753">
    <property type="entry name" value="Lactamase_B"/>
    <property type="match status" value="1"/>
</dbReference>
<dbReference type="PANTHER" id="PTHR42978">
    <property type="entry name" value="QUORUM-QUENCHING LACTONASE YTNP-RELATED-RELATED"/>
    <property type="match status" value="1"/>
</dbReference>
<keyword evidence="2" id="KW-0479">Metal-binding</keyword>
<dbReference type="STRING" id="1121455.SAMN02745728_00275"/>
<keyword evidence="7" id="KW-1185">Reference proteome</keyword>
<comment type="similarity">
    <text evidence="1">Belongs to the metallo-beta-lactamase superfamily.</text>
</comment>
<name>A0A1M7RX23_9BACT</name>
<dbReference type="GO" id="GO:0016787">
    <property type="term" value="F:hydrolase activity"/>
    <property type="evidence" value="ECO:0007669"/>
    <property type="project" value="UniProtKB-KW"/>
</dbReference>
<accession>A0A1M7RX23</accession>
<proteinExistence type="inferred from homology"/>
<dbReference type="InterPro" id="IPR051013">
    <property type="entry name" value="MBL_superfamily_lactonases"/>
</dbReference>
<evidence type="ECO:0000256" key="1">
    <source>
        <dbReference type="ARBA" id="ARBA00007749"/>
    </source>
</evidence>
<dbReference type="OrthoDB" id="5443440at2"/>
<dbReference type="EMBL" id="FRDI01000002">
    <property type="protein sequence ID" value="SHN50688.1"/>
    <property type="molecule type" value="Genomic_DNA"/>
</dbReference>
<dbReference type="SUPFAM" id="SSF56281">
    <property type="entry name" value="Metallo-hydrolase/oxidoreductase"/>
    <property type="match status" value="1"/>
</dbReference>
<dbReference type="GO" id="GO:0046872">
    <property type="term" value="F:metal ion binding"/>
    <property type="evidence" value="ECO:0007669"/>
    <property type="project" value="UniProtKB-KW"/>
</dbReference>
<dbReference type="RefSeq" id="WP_072695727.1">
    <property type="nucleotide sequence ID" value="NZ_FRDI01000002.1"/>
</dbReference>
<dbReference type="PANTHER" id="PTHR42978:SF6">
    <property type="entry name" value="QUORUM-QUENCHING LACTONASE YTNP-RELATED"/>
    <property type="match status" value="1"/>
</dbReference>
<reference evidence="6 7" key="1">
    <citation type="submission" date="2016-12" db="EMBL/GenBank/DDBJ databases">
        <authorList>
            <person name="Song W.-J."/>
            <person name="Kurnit D.M."/>
        </authorList>
    </citation>
    <scope>NUCLEOTIDE SEQUENCE [LARGE SCALE GENOMIC DNA]</scope>
    <source>
        <strain evidence="6 7">DSM 11393</strain>
    </source>
</reference>
<evidence type="ECO:0000256" key="3">
    <source>
        <dbReference type="ARBA" id="ARBA00022801"/>
    </source>
</evidence>
<evidence type="ECO:0000313" key="7">
    <source>
        <dbReference type="Proteomes" id="UP000186469"/>
    </source>
</evidence>
<evidence type="ECO:0000256" key="2">
    <source>
        <dbReference type="ARBA" id="ARBA00022723"/>
    </source>
</evidence>
<dbReference type="SMART" id="SM00849">
    <property type="entry name" value="Lactamase_B"/>
    <property type="match status" value="1"/>
</dbReference>